<proteinExistence type="inferred from homology"/>
<comment type="subcellular location">
    <subcellularLocation>
        <location evidence="1 7">Cell outer membrane</location>
        <topology evidence="1 7">Multi-pass membrane protein</topology>
    </subcellularLocation>
</comment>
<evidence type="ECO:0000256" key="2">
    <source>
        <dbReference type="ARBA" id="ARBA00022448"/>
    </source>
</evidence>
<keyword evidence="4 7" id="KW-0812">Transmembrane</keyword>
<dbReference type="FunFam" id="2.60.40.1120:FF:000003">
    <property type="entry name" value="Outer membrane protein Omp121"/>
    <property type="match status" value="1"/>
</dbReference>
<dbReference type="EMBL" id="FONW01000018">
    <property type="protein sequence ID" value="SFF85942.1"/>
    <property type="molecule type" value="Genomic_DNA"/>
</dbReference>
<dbReference type="InterPro" id="IPR037066">
    <property type="entry name" value="Plug_dom_sf"/>
</dbReference>
<dbReference type="AlphaFoldDB" id="A0A1I2M314"/>
<dbReference type="GO" id="GO:0009279">
    <property type="term" value="C:cell outer membrane"/>
    <property type="evidence" value="ECO:0007669"/>
    <property type="project" value="UniProtKB-SubCell"/>
</dbReference>
<dbReference type="InterPro" id="IPR011662">
    <property type="entry name" value="Secretin/TonB_short_N"/>
</dbReference>
<dbReference type="InterPro" id="IPR012910">
    <property type="entry name" value="Plug_dom"/>
</dbReference>
<dbReference type="Gene3D" id="2.170.130.10">
    <property type="entry name" value="TonB-dependent receptor, plug domain"/>
    <property type="match status" value="1"/>
</dbReference>
<keyword evidence="10" id="KW-1185">Reference proteome</keyword>
<dbReference type="SUPFAM" id="SSF49464">
    <property type="entry name" value="Carboxypeptidase regulatory domain-like"/>
    <property type="match status" value="1"/>
</dbReference>
<keyword evidence="5 7" id="KW-0472">Membrane</keyword>
<dbReference type="Gene3D" id="2.60.40.1120">
    <property type="entry name" value="Carboxypeptidase-like, regulatory domain"/>
    <property type="match status" value="1"/>
</dbReference>
<dbReference type="Gene3D" id="2.40.170.20">
    <property type="entry name" value="TonB-dependent receptor, beta-barrel domain"/>
    <property type="match status" value="1"/>
</dbReference>
<reference evidence="9 10" key="1">
    <citation type="submission" date="2016-10" db="EMBL/GenBank/DDBJ databases">
        <authorList>
            <person name="de Groot N.N."/>
        </authorList>
    </citation>
    <scope>NUCLEOTIDE SEQUENCE [LARGE SCALE GENOMIC DNA]</scope>
    <source>
        <strain evidence="9 10">CGMCC 1.9156</strain>
    </source>
</reference>
<dbReference type="Gene3D" id="3.55.50.30">
    <property type="match status" value="1"/>
</dbReference>
<gene>
    <name evidence="9" type="ORF">SAMN05216283_11840</name>
</gene>
<evidence type="ECO:0000313" key="10">
    <source>
        <dbReference type="Proteomes" id="UP000198964"/>
    </source>
</evidence>
<dbReference type="InterPro" id="IPR008969">
    <property type="entry name" value="CarboxyPept-like_regulatory"/>
</dbReference>
<dbReference type="InterPro" id="IPR023997">
    <property type="entry name" value="TonB-dep_OMP_SusC/RagA_CS"/>
</dbReference>
<dbReference type="InterPro" id="IPR039426">
    <property type="entry name" value="TonB-dep_rcpt-like"/>
</dbReference>
<protein>
    <submittedName>
        <fullName evidence="9">TonB-linked outer membrane protein, SusC/RagA family</fullName>
    </submittedName>
</protein>
<dbReference type="STRING" id="655355.SAMN05216283_11840"/>
<dbReference type="Proteomes" id="UP000198964">
    <property type="component" value="Unassembled WGS sequence"/>
</dbReference>
<organism evidence="9 10">
    <name type="scientific">Sunxiuqinia elliptica</name>
    <dbReference type="NCBI Taxonomy" id="655355"/>
    <lineage>
        <taxon>Bacteria</taxon>
        <taxon>Pseudomonadati</taxon>
        <taxon>Bacteroidota</taxon>
        <taxon>Bacteroidia</taxon>
        <taxon>Marinilabiliales</taxon>
        <taxon>Prolixibacteraceae</taxon>
        <taxon>Sunxiuqinia</taxon>
    </lineage>
</organism>
<sequence>MKKKSGIWDVLCPFFDAQTGRIMRLTFLFLFIGLMQVTASSYSQTAKLKLDFSQTKVKDVLEAIEEQSKFRFAYSSEIVDLNRQINIRMVDQDIESVLGQVFKDTNVKYEIDERHIILYTAENSGVQQSLTIQGTVVDEAGAPLPGVTVFVKSTTTGTVTDLDGVYQLAEVKSGSILVFSFVGMRTQEILINNQTSLDITMVVDAIGVEEIVAIGYGKQKKSDLTGAVYSVKAEELETLPNTNIMQGLQGKVPGLNITNIKSSPGEAPRLRIRGENSLSASNNPLIILDGIPFEGNLNDINPGDIESASVLKDASSAAIYGARAANGVILITTKRGKTGKVQVNYRGYYGVQTVENKLDLLDGPAYVKFLQDYNGFSGKEDLSPENLLMTDELPQYKAGIETDWQDLVFRAAPQQDHQLSLSGGSDKTSYYTSLGFLNQRGIVENSGMKRYTLRSNVDHQINGWLKTGVNIQLTNKDLGGNSPGITNAIKISPYGQLKDENGRYTHYPQEPQTYYSNPYANDGATVDNETKRAFANVFGELTLPFIKGLSYRLNLGFDYYNREFGSYYPSYTLSGRQPNGLAKIENYSQERLTWENIIKYKADLNEHHFDFTGLYSRESETYKESKLEGKGFVNDDNLYHYIQSAEQKDIESKLTDSELVSYMGRINYNFANKYFFTATGRIDGYSGFGENNKYGVFPSLALGWIPTQEGFMQDSETFGFIDYMKLRASLGENGNMGISPYQTLDSFANRYYVYGDNETTVNGLVISKVGNPDLKWESTITLNIGLDFNLFANRVSGNIDVYKSQSDNLLMSRQLPVMNGYTSILYNVGKTENRGLEFNLNTTNIKQSDFSWTTNLNFSMNRDKIVELRGDGKDDLANKWFIGKPLRVYYDYKMTGIWQKDDDIANSHMPSAQPGTPIIKDVTEDGKITGDDREIIGSRLPDWIGGMTNTLTYKNWTFSVYVNTVQGVTKENTLLDPGEWLPEKNTNYLNIPYWTEERPSNEYVAPGYDENALDHKFYQDASYVRIKDASLAYNFPQHMLKTLGISNLKLYVSGKNLYTFTKWDGYDPESEKSFGPYPNSRTIILGVNLGF</sequence>
<dbReference type="Pfam" id="PF13715">
    <property type="entry name" value="CarbopepD_reg_2"/>
    <property type="match status" value="1"/>
</dbReference>
<accession>A0A1I2M314</accession>
<evidence type="ECO:0000313" key="9">
    <source>
        <dbReference type="EMBL" id="SFF85942.1"/>
    </source>
</evidence>
<keyword evidence="6 7" id="KW-0998">Cell outer membrane</keyword>
<evidence type="ECO:0000256" key="4">
    <source>
        <dbReference type="ARBA" id="ARBA00022692"/>
    </source>
</evidence>
<evidence type="ECO:0000256" key="7">
    <source>
        <dbReference type="PROSITE-ProRule" id="PRU01360"/>
    </source>
</evidence>
<keyword evidence="2 7" id="KW-0813">Transport</keyword>
<dbReference type="InterPro" id="IPR023996">
    <property type="entry name" value="TonB-dep_OMP_SusC/RagA"/>
</dbReference>
<keyword evidence="3 7" id="KW-1134">Transmembrane beta strand</keyword>
<evidence type="ECO:0000256" key="5">
    <source>
        <dbReference type="ARBA" id="ARBA00023136"/>
    </source>
</evidence>
<dbReference type="Pfam" id="PF07715">
    <property type="entry name" value="Plug"/>
    <property type="match status" value="1"/>
</dbReference>
<dbReference type="NCBIfam" id="TIGR04056">
    <property type="entry name" value="OMP_RagA_SusC"/>
    <property type="match status" value="1"/>
</dbReference>
<dbReference type="Pfam" id="PF07660">
    <property type="entry name" value="STN"/>
    <property type="match status" value="1"/>
</dbReference>
<dbReference type="NCBIfam" id="TIGR04057">
    <property type="entry name" value="SusC_RagA_signa"/>
    <property type="match status" value="1"/>
</dbReference>
<evidence type="ECO:0000256" key="6">
    <source>
        <dbReference type="ARBA" id="ARBA00023237"/>
    </source>
</evidence>
<dbReference type="SUPFAM" id="SSF56935">
    <property type="entry name" value="Porins"/>
    <property type="match status" value="1"/>
</dbReference>
<dbReference type="PROSITE" id="PS52016">
    <property type="entry name" value="TONB_DEPENDENT_REC_3"/>
    <property type="match status" value="1"/>
</dbReference>
<dbReference type="InterPro" id="IPR036942">
    <property type="entry name" value="Beta-barrel_TonB_sf"/>
</dbReference>
<evidence type="ECO:0000256" key="3">
    <source>
        <dbReference type="ARBA" id="ARBA00022452"/>
    </source>
</evidence>
<feature type="domain" description="Secretin/TonB short N-terminal" evidence="8">
    <location>
        <begin position="70"/>
        <end position="121"/>
    </location>
</feature>
<name>A0A1I2M314_9BACT</name>
<evidence type="ECO:0000256" key="1">
    <source>
        <dbReference type="ARBA" id="ARBA00004571"/>
    </source>
</evidence>
<evidence type="ECO:0000259" key="8">
    <source>
        <dbReference type="SMART" id="SM00965"/>
    </source>
</evidence>
<comment type="similarity">
    <text evidence="7">Belongs to the TonB-dependent receptor family.</text>
</comment>
<dbReference type="SMART" id="SM00965">
    <property type="entry name" value="STN"/>
    <property type="match status" value="1"/>
</dbReference>